<sequence length="61" mass="6427">AAQRQQLERLVLAIDCPLALAGVGAELSADALRGTPIACLGQPAALMLQRLRQFIGARLDT</sequence>
<accession>A0A9D1WKB4</accession>
<dbReference type="Proteomes" id="UP000824248">
    <property type="component" value="Unassembled WGS sequence"/>
</dbReference>
<reference evidence="1" key="2">
    <citation type="submission" date="2021-04" db="EMBL/GenBank/DDBJ databases">
        <authorList>
            <person name="Gilroy R."/>
        </authorList>
    </citation>
    <scope>NUCLEOTIDE SEQUENCE</scope>
    <source>
        <strain evidence="1">1193</strain>
    </source>
</reference>
<name>A0A9D1WKB4_9GAMM</name>
<reference evidence="1" key="1">
    <citation type="journal article" date="2021" name="PeerJ">
        <title>Extensive microbial diversity within the chicken gut microbiome revealed by metagenomics and culture.</title>
        <authorList>
            <person name="Gilroy R."/>
            <person name="Ravi A."/>
            <person name="Getino M."/>
            <person name="Pursley I."/>
            <person name="Horton D.L."/>
            <person name="Alikhan N.F."/>
            <person name="Baker D."/>
            <person name="Gharbi K."/>
            <person name="Hall N."/>
            <person name="Watson M."/>
            <person name="Adriaenssens E.M."/>
            <person name="Foster-Nyarko E."/>
            <person name="Jarju S."/>
            <person name="Secka A."/>
            <person name="Antonio M."/>
            <person name="Oren A."/>
            <person name="Chaudhuri R.R."/>
            <person name="La Ragione R."/>
            <person name="Hildebrand F."/>
            <person name="Pallen M.J."/>
        </authorList>
    </citation>
    <scope>NUCLEOTIDE SEQUENCE</scope>
    <source>
        <strain evidence="1">1193</strain>
    </source>
</reference>
<gene>
    <name evidence="1" type="ORF">H9854_00030</name>
</gene>
<protein>
    <submittedName>
        <fullName evidence="1">Uncharacterized protein</fullName>
    </submittedName>
</protein>
<organism evidence="1 2">
    <name type="scientific">Candidatus Halomonas stercoripullorum</name>
    <dbReference type="NCBI Taxonomy" id="2838617"/>
    <lineage>
        <taxon>Bacteria</taxon>
        <taxon>Pseudomonadati</taxon>
        <taxon>Pseudomonadota</taxon>
        <taxon>Gammaproteobacteria</taxon>
        <taxon>Oceanospirillales</taxon>
        <taxon>Halomonadaceae</taxon>
        <taxon>Halomonas</taxon>
    </lineage>
</organism>
<comment type="caution">
    <text evidence="1">The sequence shown here is derived from an EMBL/GenBank/DDBJ whole genome shotgun (WGS) entry which is preliminary data.</text>
</comment>
<evidence type="ECO:0000313" key="1">
    <source>
        <dbReference type="EMBL" id="HIX60618.1"/>
    </source>
</evidence>
<feature type="non-terminal residue" evidence="1">
    <location>
        <position position="1"/>
    </location>
</feature>
<dbReference type="EMBL" id="DXFC01000002">
    <property type="protein sequence ID" value="HIX60618.1"/>
    <property type="molecule type" value="Genomic_DNA"/>
</dbReference>
<proteinExistence type="predicted"/>
<evidence type="ECO:0000313" key="2">
    <source>
        <dbReference type="Proteomes" id="UP000824248"/>
    </source>
</evidence>
<dbReference type="AlphaFoldDB" id="A0A9D1WKB4"/>